<evidence type="ECO:0000256" key="1">
    <source>
        <dbReference type="SAM" id="Coils"/>
    </source>
</evidence>
<reference evidence="3" key="1">
    <citation type="submission" date="2017-09" db="EMBL/GenBank/DDBJ databases">
        <title>Depth-based differentiation of microbial function through sediment-hosted aquifers and enrichment of novel symbionts in the deep terrestrial subsurface.</title>
        <authorList>
            <person name="Probst A.J."/>
            <person name="Ladd B."/>
            <person name="Jarett J.K."/>
            <person name="Geller-Mcgrath D.E."/>
            <person name="Sieber C.M.K."/>
            <person name="Emerson J.B."/>
            <person name="Anantharaman K."/>
            <person name="Thomas B.C."/>
            <person name="Malmstrom R."/>
            <person name="Stieglmeier M."/>
            <person name="Klingl A."/>
            <person name="Woyke T."/>
            <person name="Ryan C.M."/>
            <person name="Banfield J.F."/>
        </authorList>
    </citation>
    <scope>NUCLEOTIDE SEQUENCE [LARGE SCALE GENOMIC DNA]</scope>
</reference>
<comment type="caution">
    <text evidence="2">The sequence shown here is derived from an EMBL/GenBank/DDBJ whole genome shotgun (WGS) entry which is preliminary data.</text>
</comment>
<evidence type="ECO:0000313" key="2">
    <source>
        <dbReference type="EMBL" id="PIR95078.1"/>
    </source>
</evidence>
<dbReference type="EMBL" id="PFAN01000038">
    <property type="protein sequence ID" value="PIR95078.1"/>
    <property type="molecule type" value="Genomic_DNA"/>
</dbReference>
<sequence length="372" mass="43369">MNFEQTNNPETRQEFSLNEEDFLPFDEQAYRKKFETQYEEDPDNIELKEILAASGKLDLYIRKKDKYIQLQIEILESRINEVMDIEERKWLFKNMDTQLAKFFNVDDFNEKSGEEILATILNHNDANKYGDQLHVVMGDVSFLSLANKEGHANGDELLKNVGSASKEAKLRAYRHGGDEVSGFCFGEVEEKLKNFKKLFSQCKKIHGLEPNIDTGTASLSEALAVFRQLYNNGDEQTQNILLQSSLKKLEDIWVELADARAFMQKTKDRILLLMDMRYHDIKEYEEVIGSLRKGADDMSDDEIDALIEKYQDKQGEELNELKIDIFKYIQQKEDIKIQKMAKELEENNHNIEEEFKLLKKKTITKMVLTAVF</sequence>
<organism evidence="2 3">
    <name type="scientific">Candidatus Falkowbacteria bacterium CG10_big_fil_rev_8_21_14_0_10_37_6</name>
    <dbReference type="NCBI Taxonomy" id="1974563"/>
    <lineage>
        <taxon>Bacteria</taxon>
        <taxon>Candidatus Falkowiibacteriota</taxon>
    </lineage>
</organism>
<gene>
    <name evidence="2" type="ORF">COT95_00675</name>
</gene>
<proteinExistence type="predicted"/>
<evidence type="ECO:0000313" key="3">
    <source>
        <dbReference type="Proteomes" id="UP000228614"/>
    </source>
</evidence>
<dbReference type="Proteomes" id="UP000228614">
    <property type="component" value="Unassembled WGS sequence"/>
</dbReference>
<keyword evidence="1" id="KW-0175">Coiled coil</keyword>
<accession>A0A2H0V7N8</accession>
<name>A0A2H0V7N8_9BACT</name>
<protein>
    <recommendedName>
        <fullName evidence="4">GGDEF domain-containing protein</fullName>
    </recommendedName>
</protein>
<feature type="coiled-coil region" evidence="1">
    <location>
        <begin position="334"/>
        <end position="361"/>
    </location>
</feature>
<dbReference type="AlphaFoldDB" id="A0A2H0V7N8"/>
<evidence type="ECO:0008006" key="4">
    <source>
        <dbReference type="Google" id="ProtNLM"/>
    </source>
</evidence>